<sequence>MPYSGPDLVVFYGFMKDVHLLNFLTEIWQWQQLKHSMGLAQ</sequence>
<organism evidence="1">
    <name type="scientific">Manihot esculenta</name>
    <name type="common">Cassava</name>
    <name type="synonym">Jatropha manihot</name>
    <dbReference type="NCBI Taxonomy" id="3983"/>
    <lineage>
        <taxon>Eukaryota</taxon>
        <taxon>Viridiplantae</taxon>
        <taxon>Streptophyta</taxon>
        <taxon>Embryophyta</taxon>
        <taxon>Tracheophyta</taxon>
        <taxon>Spermatophyta</taxon>
        <taxon>Magnoliopsida</taxon>
        <taxon>eudicotyledons</taxon>
        <taxon>Gunneridae</taxon>
        <taxon>Pentapetalae</taxon>
        <taxon>rosids</taxon>
        <taxon>fabids</taxon>
        <taxon>Malpighiales</taxon>
        <taxon>Euphorbiaceae</taxon>
        <taxon>Crotonoideae</taxon>
        <taxon>Manihoteae</taxon>
        <taxon>Manihot</taxon>
    </lineage>
</organism>
<protein>
    <submittedName>
        <fullName evidence="1">Uncharacterized protein</fullName>
    </submittedName>
</protein>
<reference evidence="1" key="1">
    <citation type="submission" date="2016-02" db="EMBL/GenBank/DDBJ databases">
        <title>WGS assembly of Manihot esculenta.</title>
        <authorList>
            <person name="Bredeson J.V."/>
            <person name="Prochnik S.E."/>
            <person name="Lyons J.B."/>
            <person name="Schmutz J."/>
            <person name="Grimwood J."/>
            <person name="Vrebalov J."/>
            <person name="Bart R.S."/>
            <person name="Amuge T."/>
            <person name="Ferguson M.E."/>
            <person name="Green R."/>
            <person name="Putnam N."/>
            <person name="Stites J."/>
            <person name="Rounsley S."/>
            <person name="Rokhsar D.S."/>
        </authorList>
    </citation>
    <scope>NUCLEOTIDE SEQUENCE [LARGE SCALE GENOMIC DNA]</scope>
    <source>
        <tissue evidence="1">Leaf</tissue>
    </source>
</reference>
<gene>
    <name evidence="1" type="ORF">MANES_12G099900</name>
</gene>
<name>A0A2C9UX50_MANES</name>
<proteinExistence type="predicted"/>
<dbReference type="AlphaFoldDB" id="A0A2C9UX50"/>
<evidence type="ECO:0000313" key="1">
    <source>
        <dbReference type="EMBL" id="OAY35413.1"/>
    </source>
</evidence>
<dbReference type="EMBL" id="CM004398">
    <property type="protein sequence ID" value="OAY35413.1"/>
    <property type="molecule type" value="Genomic_DNA"/>
</dbReference>
<accession>A0A2C9UX50</accession>